<comment type="caution">
    <text evidence="2">The sequence shown here is derived from an EMBL/GenBank/DDBJ whole genome shotgun (WGS) entry which is preliminary data.</text>
</comment>
<keyword evidence="1" id="KW-1133">Transmembrane helix</keyword>
<dbReference type="VEuPathDB" id="MicrosporidiaDB:ECANGB1_1091"/>
<reference evidence="2 3" key="1">
    <citation type="journal article" date="2017" name="Environ. Microbiol.">
        <title>Decay of the glycolytic pathway and adaptation to intranuclear parasitism within Enterocytozoonidae microsporidia.</title>
        <authorList>
            <person name="Wiredu Boakye D."/>
            <person name="Jaroenlak P."/>
            <person name="Prachumwat A."/>
            <person name="Williams T.A."/>
            <person name="Bateman K.S."/>
            <person name="Itsathitphaisarn O."/>
            <person name="Sritunyalucksana K."/>
            <person name="Paszkiewicz K.H."/>
            <person name="Moore K.A."/>
            <person name="Stentiford G.D."/>
            <person name="Williams B.A."/>
        </authorList>
    </citation>
    <scope>NUCLEOTIDE SEQUENCE [LARGE SCALE GENOMIC DNA]</scope>
    <source>
        <strain evidence="2 3">GB1</strain>
    </source>
</reference>
<dbReference type="EMBL" id="LWDP01000030">
    <property type="protein sequence ID" value="ORD94181.1"/>
    <property type="molecule type" value="Genomic_DNA"/>
</dbReference>
<accession>A0A1Y1S6V2</accession>
<evidence type="ECO:0000313" key="3">
    <source>
        <dbReference type="Proteomes" id="UP000192639"/>
    </source>
</evidence>
<protein>
    <submittedName>
        <fullName evidence="2">Uncharacterized protein</fullName>
    </submittedName>
</protein>
<keyword evidence="1" id="KW-0812">Transmembrane</keyword>
<feature type="transmembrane region" description="Helical" evidence="1">
    <location>
        <begin position="30"/>
        <end position="51"/>
    </location>
</feature>
<gene>
    <name evidence="2" type="ORF">ECANGB1_1091</name>
</gene>
<sequence>MDTEEKTKIEIQNTSKFDWKTKGVLESMDISINFIFSIGLAGLLSSSLFFLDQSNGCTDTRNYFYWLNFIPAGISILYGATKVDWSKIADLLGIATGDYILLKTVFRLNEEMRFYVLGCALGGAFVTVEAFKGRRRFNFVMLFLFMLQIFALSLNYEQFVILFLVVVSLVFVKYKAVSDKDAARTRLFLVGVFYAVDLLMNIRITKQAAFINLKHIRLPFYAYTLLAVFYVILSGRIEYFSNAFALANLIAISTYVIYNEAKGIQISFVDEYTAKMALVVSVGLLVLSHILSRSKITRVFPPKYQGLFDFTYFSLENFLYSATYDHMVIRIRETDALPRSKSTQLIHMRIVDFKMVCVLHILNELIRDENISEIDLNDERVFSRLSNFTDAYYGAIEKAKEHHDALDQEIEGAIQSIVDVNNDVFSKVLHFVGFKRIGLGFLFNRNSYTRERNELLAFKIEDDIRKKGVGNIAGAEMFLGDTDMN</sequence>
<dbReference type="AlphaFoldDB" id="A0A1Y1S6V2"/>
<feature type="transmembrane region" description="Helical" evidence="1">
    <location>
        <begin position="273"/>
        <end position="291"/>
    </location>
</feature>
<evidence type="ECO:0000313" key="2">
    <source>
        <dbReference type="EMBL" id="ORD94181.1"/>
    </source>
</evidence>
<organism evidence="2 3">
    <name type="scientific">Enterospora canceri</name>
    <dbReference type="NCBI Taxonomy" id="1081671"/>
    <lineage>
        <taxon>Eukaryota</taxon>
        <taxon>Fungi</taxon>
        <taxon>Fungi incertae sedis</taxon>
        <taxon>Microsporidia</taxon>
        <taxon>Enterocytozoonidae</taxon>
        <taxon>Enterospora</taxon>
    </lineage>
</organism>
<feature type="transmembrane region" description="Helical" evidence="1">
    <location>
        <begin position="137"/>
        <end position="153"/>
    </location>
</feature>
<dbReference type="OrthoDB" id="2199854at2759"/>
<feature type="transmembrane region" description="Helical" evidence="1">
    <location>
        <begin position="187"/>
        <end position="204"/>
    </location>
</feature>
<feature type="transmembrane region" description="Helical" evidence="1">
    <location>
        <begin position="112"/>
        <end position="130"/>
    </location>
</feature>
<feature type="transmembrane region" description="Helical" evidence="1">
    <location>
        <begin position="240"/>
        <end position="258"/>
    </location>
</feature>
<name>A0A1Y1S6V2_9MICR</name>
<feature type="transmembrane region" description="Helical" evidence="1">
    <location>
        <begin position="63"/>
        <end position="81"/>
    </location>
</feature>
<keyword evidence="3" id="KW-1185">Reference proteome</keyword>
<keyword evidence="1" id="KW-0472">Membrane</keyword>
<feature type="transmembrane region" description="Helical" evidence="1">
    <location>
        <begin position="216"/>
        <end position="233"/>
    </location>
</feature>
<proteinExistence type="predicted"/>
<dbReference type="Proteomes" id="UP000192639">
    <property type="component" value="Unassembled WGS sequence"/>
</dbReference>
<evidence type="ECO:0000256" key="1">
    <source>
        <dbReference type="SAM" id="Phobius"/>
    </source>
</evidence>